<organism evidence="4 5">
    <name type="scientific">Longimycelium tulufanense</name>
    <dbReference type="NCBI Taxonomy" id="907463"/>
    <lineage>
        <taxon>Bacteria</taxon>
        <taxon>Bacillati</taxon>
        <taxon>Actinomycetota</taxon>
        <taxon>Actinomycetes</taxon>
        <taxon>Pseudonocardiales</taxon>
        <taxon>Pseudonocardiaceae</taxon>
        <taxon>Longimycelium</taxon>
    </lineage>
</organism>
<sequence length="284" mass="30646">MGLDPNLVGQAEGPWERSWSADDALLYAVAVGAGQDQPLSELSLTTENSADVEQRALPTLGIVLAQFGGPQTIHLGDVDLTTLVHAEQELVLHRPLPVAGRMSLRRQITDVFDKGKGALVVVRTEGVTEDGEPLLTTRSSVFLRGAGGFGGPRGESTPWEPPAGDPDAVLRFRTAPNQALLYRLTGDRNPLHSDPRFAALGGFERPILHGLCTYGITCRLLVGELCGGDPTRVHAMFGRFSRPVWPGDELVVSAWRRSDGSALFQTSRAGSDVVLDRGRFDYQP</sequence>
<dbReference type="CDD" id="cd03448">
    <property type="entry name" value="HDE_HSD"/>
    <property type="match status" value="1"/>
</dbReference>
<dbReference type="InterPro" id="IPR002539">
    <property type="entry name" value="MaoC-like_dom"/>
</dbReference>
<evidence type="ECO:0000259" key="3">
    <source>
        <dbReference type="Pfam" id="PF22622"/>
    </source>
</evidence>
<gene>
    <name evidence="4" type="ORF">GCM10012275_21500</name>
</gene>
<dbReference type="PANTHER" id="PTHR13078:SF56">
    <property type="entry name" value="PEROXISOMAL MULTIFUNCTIONAL ENZYME TYPE 2"/>
    <property type="match status" value="1"/>
</dbReference>
<name>A0A8J3C7N0_9PSEU</name>
<dbReference type="Gene3D" id="3.10.129.10">
    <property type="entry name" value="Hotdog Thioesterase"/>
    <property type="match status" value="1"/>
</dbReference>
<dbReference type="SUPFAM" id="SSF54637">
    <property type="entry name" value="Thioesterase/thiol ester dehydrase-isomerase"/>
    <property type="match status" value="2"/>
</dbReference>
<dbReference type="EMBL" id="BMMK01000008">
    <property type="protein sequence ID" value="GGM50321.1"/>
    <property type="molecule type" value="Genomic_DNA"/>
</dbReference>
<proteinExistence type="inferred from homology"/>
<keyword evidence="5" id="KW-1185">Reference proteome</keyword>
<dbReference type="GO" id="GO:0003857">
    <property type="term" value="F:(3S)-3-hydroxyacyl-CoA dehydrogenase (NAD+) activity"/>
    <property type="evidence" value="ECO:0007669"/>
    <property type="project" value="TreeGrafter"/>
</dbReference>
<dbReference type="GO" id="GO:0044594">
    <property type="term" value="F:17-beta-hydroxysteroid dehydrogenase (NAD+) activity"/>
    <property type="evidence" value="ECO:0007669"/>
    <property type="project" value="TreeGrafter"/>
</dbReference>
<dbReference type="Pfam" id="PF01575">
    <property type="entry name" value="MaoC_dehydratas"/>
    <property type="match status" value="1"/>
</dbReference>
<reference evidence="4" key="2">
    <citation type="submission" date="2020-09" db="EMBL/GenBank/DDBJ databases">
        <authorList>
            <person name="Sun Q."/>
            <person name="Zhou Y."/>
        </authorList>
    </citation>
    <scope>NUCLEOTIDE SEQUENCE</scope>
    <source>
        <strain evidence="4">CGMCC 4.5737</strain>
    </source>
</reference>
<dbReference type="Proteomes" id="UP000637578">
    <property type="component" value="Unassembled WGS sequence"/>
</dbReference>
<dbReference type="GO" id="GO:0004300">
    <property type="term" value="F:enoyl-CoA hydratase activity"/>
    <property type="evidence" value="ECO:0007669"/>
    <property type="project" value="TreeGrafter"/>
</dbReference>
<evidence type="ECO:0000313" key="5">
    <source>
        <dbReference type="Proteomes" id="UP000637578"/>
    </source>
</evidence>
<dbReference type="InterPro" id="IPR029069">
    <property type="entry name" value="HotDog_dom_sf"/>
</dbReference>
<evidence type="ECO:0000259" key="2">
    <source>
        <dbReference type="Pfam" id="PF01575"/>
    </source>
</evidence>
<reference evidence="4" key="1">
    <citation type="journal article" date="2014" name="Int. J. Syst. Evol. Microbiol.">
        <title>Complete genome sequence of Corynebacterium casei LMG S-19264T (=DSM 44701T), isolated from a smear-ripened cheese.</title>
        <authorList>
            <consortium name="US DOE Joint Genome Institute (JGI-PGF)"/>
            <person name="Walter F."/>
            <person name="Albersmeier A."/>
            <person name="Kalinowski J."/>
            <person name="Ruckert C."/>
        </authorList>
    </citation>
    <scope>NUCLEOTIDE SEQUENCE</scope>
    <source>
        <strain evidence="4">CGMCC 4.5737</strain>
    </source>
</reference>
<accession>A0A8J3C7N0</accession>
<evidence type="ECO:0000256" key="1">
    <source>
        <dbReference type="ARBA" id="ARBA00005254"/>
    </source>
</evidence>
<feature type="domain" description="MaoC-like" evidence="2">
    <location>
        <begin position="164"/>
        <end position="258"/>
    </location>
</feature>
<dbReference type="InterPro" id="IPR054357">
    <property type="entry name" value="MFE-2_N"/>
</dbReference>
<protein>
    <submittedName>
        <fullName evidence="4">3-alpha,7-alpha,12-alpha-trihydroxy-5-beta-cholest-24-enoyl-CoA hydratase</fullName>
    </submittedName>
</protein>
<dbReference type="GO" id="GO:0006635">
    <property type="term" value="P:fatty acid beta-oxidation"/>
    <property type="evidence" value="ECO:0007669"/>
    <property type="project" value="TreeGrafter"/>
</dbReference>
<comment type="caution">
    <text evidence="4">The sequence shown here is derived from an EMBL/GenBank/DDBJ whole genome shotgun (WGS) entry which is preliminary data.</text>
</comment>
<dbReference type="RefSeq" id="WP_189056508.1">
    <property type="nucleotide sequence ID" value="NZ_BMMK01000008.1"/>
</dbReference>
<dbReference type="PANTHER" id="PTHR13078">
    <property type="entry name" value="PEROXISOMAL MULTIFUNCTIONAL ENZYME TYPE 2-RELATED"/>
    <property type="match status" value="1"/>
</dbReference>
<comment type="similarity">
    <text evidence="1">Belongs to the enoyl-CoA hydratase/isomerase family.</text>
</comment>
<dbReference type="AlphaFoldDB" id="A0A8J3C7N0"/>
<feature type="domain" description="Peroxisomal multifunctional enzyme type 2-like N-terminal" evidence="3">
    <location>
        <begin position="20"/>
        <end position="145"/>
    </location>
</feature>
<evidence type="ECO:0000313" key="4">
    <source>
        <dbReference type="EMBL" id="GGM50321.1"/>
    </source>
</evidence>
<dbReference type="Pfam" id="PF22622">
    <property type="entry name" value="MFE-2_hydrat-2_N"/>
    <property type="match status" value="1"/>
</dbReference>